<dbReference type="OrthoDB" id="1442620at2"/>
<dbReference type="Proteomes" id="UP000199321">
    <property type="component" value="Unassembled WGS sequence"/>
</dbReference>
<keyword evidence="1" id="KW-0812">Transmembrane</keyword>
<organism evidence="2 3">
    <name type="scientific">Ulvibacter litoralis</name>
    <dbReference type="NCBI Taxonomy" id="227084"/>
    <lineage>
        <taxon>Bacteria</taxon>
        <taxon>Pseudomonadati</taxon>
        <taxon>Bacteroidota</taxon>
        <taxon>Flavobacteriia</taxon>
        <taxon>Flavobacteriales</taxon>
        <taxon>Flavobacteriaceae</taxon>
        <taxon>Ulvibacter</taxon>
    </lineage>
</organism>
<accession>A0A1G7JRK9</accession>
<reference evidence="2 3" key="1">
    <citation type="submission" date="2016-10" db="EMBL/GenBank/DDBJ databases">
        <authorList>
            <person name="de Groot N.N."/>
        </authorList>
    </citation>
    <scope>NUCLEOTIDE SEQUENCE [LARGE SCALE GENOMIC DNA]</scope>
    <source>
        <strain evidence="2 3">DSM 16195</strain>
    </source>
</reference>
<keyword evidence="1" id="KW-1133">Transmembrane helix</keyword>
<name>A0A1G7JRK9_9FLAO</name>
<dbReference type="RefSeq" id="WP_093145531.1">
    <property type="nucleotide sequence ID" value="NZ_BMWO01000031.1"/>
</dbReference>
<dbReference type="AlphaFoldDB" id="A0A1G7JRK9"/>
<proteinExistence type="predicted"/>
<evidence type="ECO:0000313" key="3">
    <source>
        <dbReference type="Proteomes" id="UP000199321"/>
    </source>
</evidence>
<keyword evidence="1" id="KW-0472">Membrane</keyword>
<dbReference type="EMBL" id="FNBA01000026">
    <property type="protein sequence ID" value="SDF27598.1"/>
    <property type="molecule type" value="Genomic_DNA"/>
</dbReference>
<evidence type="ECO:0000313" key="2">
    <source>
        <dbReference type="EMBL" id="SDF27598.1"/>
    </source>
</evidence>
<sequence length="150" mass="17743">MKKGHLIIISILLVILSFWLGMRFERELTSWDEIGKPEVEKKQIYFPDKLTSLYIKSNNWGLTYDHKITVISTSPVSEFKADSITEYIFYGFDGLIYKAVNDTLKIYSRQKPKIPTDFDSEVYIDLIEIKNNSEWNKLKQEIHDGFQYFE</sequence>
<evidence type="ECO:0000256" key="1">
    <source>
        <dbReference type="SAM" id="Phobius"/>
    </source>
</evidence>
<gene>
    <name evidence="2" type="ORF">SAMN05421855_1262</name>
</gene>
<protein>
    <submittedName>
        <fullName evidence="2">Uncharacterized protein</fullName>
    </submittedName>
</protein>
<feature type="transmembrane region" description="Helical" evidence="1">
    <location>
        <begin position="6"/>
        <end position="22"/>
    </location>
</feature>
<keyword evidence="3" id="KW-1185">Reference proteome</keyword>
<dbReference type="STRING" id="227084.SAMN05421855_1262"/>